<dbReference type="InterPro" id="IPR041018">
    <property type="entry name" value="ADPRTs_Tse2"/>
</dbReference>
<evidence type="ECO:0000313" key="3">
    <source>
        <dbReference type="Proteomes" id="UP000823790"/>
    </source>
</evidence>
<proteinExistence type="predicted"/>
<dbReference type="EMBL" id="JAGJRS010000034">
    <property type="protein sequence ID" value="MBP1475627.1"/>
    <property type="molecule type" value="Genomic_DNA"/>
</dbReference>
<gene>
    <name evidence="2" type="ORF">J7I44_15055</name>
</gene>
<feature type="domain" description="Tse2 ADP-ribosyltransferase toxin" evidence="1">
    <location>
        <begin position="21"/>
        <end position="132"/>
    </location>
</feature>
<dbReference type="Proteomes" id="UP000823790">
    <property type="component" value="Unassembled WGS sequence"/>
</dbReference>
<accession>A0ABS4DRE1</accession>
<name>A0ABS4DRE1_9GAMM</name>
<protein>
    <recommendedName>
        <fullName evidence="1">Tse2 ADP-ribosyltransferase toxin domain-containing protein</fullName>
    </recommendedName>
</protein>
<evidence type="ECO:0000259" key="1">
    <source>
        <dbReference type="Pfam" id="PF18648"/>
    </source>
</evidence>
<evidence type="ECO:0000313" key="2">
    <source>
        <dbReference type="EMBL" id="MBP1475627.1"/>
    </source>
</evidence>
<dbReference type="Pfam" id="PF18648">
    <property type="entry name" value="ADPRTs_Tse2"/>
    <property type="match status" value="1"/>
</dbReference>
<organism evidence="2 3">
    <name type="scientific">Frateuria flava</name>
    <dbReference type="NCBI Taxonomy" id="2821489"/>
    <lineage>
        <taxon>Bacteria</taxon>
        <taxon>Pseudomonadati</taxon>
        <taxon>Pseudomonadota</taxon>
        <taxon>Gammaproteobacteria</taxon>
        <taxon>Lysobacterales</taxon>
        <taxon>Rhodanobacteraceae</taxon>
        <taxon>Frateuria</taxon>
    </lineage>
</organism>
<comment type="caution">
    <text evidence="2">The sequence shown here is derived from an EMBL/GenBank/DDBJ whole genome shotgun (WGS) entry which is preliminary data.</text>
</comment>
<sequence>MRKEDFPQGTVIEGQPAPCVLYPDFYARLLPNGAFREADVELVRDKNGVEWVKSLGGTSLFDKKNVFKGKSWLSFEIPEGTPVPESLVVRKTNFNQRYQANHYQIECASKTMRVDAFKGALDSLARNAIARSVELA</sequence>
<reference evidence="2 3" key="1">
    <citation type="submission" date="2021-04" db="EMBL/GenBank/DDBJ databases">
        <authorList>
            <person name="Huq M.A."/>
        </authorList>
    </citation>
    <scope>NUCLEOTIDE SEQUENCE [LARGE SCALE GENOMIC DNA]</scope>
    <source>
        <strain evidence="2 3">MAH-13</strain>
    </source>
</reference>
<dbReference type="RefSeq" id="WP_209622693.1">
    <property type="nucleotide sequence ID" value="NZ_JAGJRS010000034.1"/>
</dbReference>
<keyword evidence="3" id="KW-1185">Reference proteome</keyword>